<accession>A0A318PQF5</accession>
<gene>
    <name evidence="2" type="ORF">CFR72_11020</name>
</gene>
<name>A0A318PQF5_9PROT</name>
<dbReference type="GO" id="GO:0110154">
    <property type="term" value="P:RNA decapping"/>
    <property type="evidence" value="ECO:0007669"/>
    <property type="project" value="TreeGrafter"/>
</dbReference>
<proteinExistence type="predicted"/>
<dbReference type="PANTHER" id="PTHR42850:SF4">
    <property type="entry name" value="ZINC-DEPENDENT ENDOPOLYPHOSPHATASE"/>
    <property type="match status" value="1"/>
</dbReference>
<dbReference type="InterPro" id="IPR050126">
    <property type="entry name" value="Ap4A_hydrolase"/>
</dbReference>
<evidence type="ECO:0000313" key="2">
    <source>
        <dbReference type="EMBL" id="PYD62690.1"/>
    </source>
</evidence>
<comment type="caution">
    <text evidence="2">The sequence shown here is derived from an EMBL/GenBank/DDBJ whole genome shotgun (WGS) entry which is preliminary data.</text>
</comment>
<reference evidence="2 3" key="1">
    <citation type="submission" date="2017-07" db="EMBL/GenBank/DDBJ databases">
        <title>A draft genome sequence of Gluconacetobacter entanii LTH 4560.</title>
        <authorList>
            <person name="Skraban J."/>
            <person name="Cleenwerck I."/>
            <person name="Vandamme P."/>
            <person name="Trcek J."/>
        </authorList>
    </citation>
    <scope>NUCLEOTIDE SEQUENCE [LARGE SCALE GENOMIC DNA]</scope>
    <source>
        <strain evidence="2 3">LTH 4560</strain>
    </source>
</reference>
<dbReference type="GO" id="GO:0016791">
    <property type="term" value="F:phosphatase activity"/>
    <property type="evidence" value="ECO:0007669"/>
    <property type="project" value="TreeGrafter"/>
</dbReference>
<evidence type="ECO:0000259" key="1">
    <source>
        <dbReference type="Pfam" id="PF00149"/>
    </source>
</evidence>
<dbReference type="InterPro" id="IPR004843">
    <property type="entry name" value="Calcineurin-like_PHP"/>
</dbReference>
<dbReference type="SUPFAM" id="SSF56300">
    <property type="entry name" value="Metallo-dependent phosphatases"/>
    <property type="match status" value="1"/>
</dbReference>
<dbReference type="Pfam" id="PF00149">
    <property type="entry name" value="Metallophos"/>
    <property type="match status" value="1"/>
</dbReference>
<dbReference type="GO" id="GO:0005737">
    <property type="term" value="C:cytoplasm"/>
    <property type="evidence" value="ECO:0007669"/>
    <property type="project" value="TreeGrafter"/>
</dbReference>
<dbReference type="AlphaFoldDB" id="A0A318PQF5"/>
<dbReference type="InterPro" id="IPR029052">
    <property type="entry name" value="Metallo-depent_PP-like"/>
</dbReference>
<dbReference type="PANTHER" id="PTHR42850">
    <property type="entry name" value="METALLOPHOSPHOESTERASE"/>
    <property type="match status" value="1"/>
</dbReference>
<feature type="domain" description="Calcineurin-like phosphoesterase" evidence="1">
    <location>
        <begin position="50"/>
        <end position="263"/>
    </location>
</feature>
<protein>
    <recommendedName>
        <fullName evidence="1">Calcineurin-like phosphoesterase domain-containing protein</fullName>
    </recommendedName>
</protein>
<dbReference type="OrthoDB" id="9807890at2"/>
<dbReference type="Gene3D" id="3.60.21.10">
    <property type="match status" value="1"/>
</dbReference>
<dbReference type="EMBL" id="NKUF01000025">
    <property type="protein sequence ID" value="PYD62690.1"/>
    <property type="molecule type" value="Genomic_DNA"/>
</dbReference>
<organism evidence="2 3">
    <name type="scientific">Gluconacetobacter entanii</name>
    <dbReference type="NCBI Taxonomy" id="108528"/>
    <lineage>
        <taxon>Bacteria</taxon>
        <taxon>Pseudomonadati</taxon>
        <taxon>Pseudomonadota</taxon>
        <taxon>Alphaproteobacteria</taxon>
        <taxon>Acetobacterales</taxon>
        <taxon>Acetobacteraceae</taxon>
        <taxon>Gluconacetobacter</taxon>
    </lineage>
</organism>
<evidence type="ECO:0000313" key="3">
    <source>
        <dbReference type="Proteomes" id="UP000248301"/>
    </source>
</evidence>
<dbReference type="Proteomes" id="UP000248301">
    <property type="component" value="Unassembled WGS sequence"/>
</dbReference>
<dbReference type="GO" id="GO:0008803">
    <property type="term" value="F:bis(5'-nucleosyl)-tetraphosphatase (symmetrical) activity"/>
    <property type="evidence" value="ECO:0007669"/>
    <property type="project" value="TreeGrafter"/>
</dbReference>
<sequence>MIAPYPAHATAGGTRPVMHALPPMPPHITLRVGAALPAPVSLPHGHVEFVIGDVHGERAHLHALWQYCARHFPTATCTSLGDVIDRGPDSIGCLMDVLQYARAGRLAGTDITFHALPGNHEQMLFAPIFNAEYPDIFVAGGGDWLTPWLHPHGDRRRALLEAAIAAGFAPDVARSVLDHGIARWKPGADGRPPIATFRTIGSLLMLHAGINPTVADPVAWARRYNPLHAHDDDNPLWIREEFYTAPNPWPGGWFVAHGHTFEHRIPTTPDGASKPPGDLRPEGYRLGLDAGSSATGIVAAAAIRNGTVQVITAHETWDVPEDV</sequence>